<feature type="compositionally biased region" description="Basic and acidic residues" evidence="1">
    <location>
        <begin position="34"/>
        <end position="50"/>
    </location>
</feature>
<organism evidence="2 3">
    <name type="scientific">Cucurbitaria berberidis CBS 394.84</name>
    <dbReference type="NCBI Taxonomy" id="1168544"/>
    <lineage>
        <taxon>Eukaryota</taxon>
        <taxon>Fungi</taxon>
        <taxon>Dikarya</taxon>
        <taxon>Ascomycota</taxon>
        <taxon>Pezizomycotina</taxon>
        <taxon>Dothideomycetes</taxon>
        <taxon>Pleosporomycetidae</taxon>
        <taxon>Pleosporales</taxon>
        <taxon>Pleosporineae</taxon>
        <taxon>Cucurbitariaceae</taxon>
        <taxon>Cucurbitaria</taxon>
    </lineage>
</organism>
<accession>A0A9P4LB91</accession>
<gene>
    <name evidence="2" type="ORF">K460DRAFT_415707</name>
</gene>
<feature type="compositionally biased region" description="Low complexity" evidence="1">
    <location>
        <begin position="542"/>
        <end position="561"/>
    </location>
</feature>
<evidence type="ECO:0000313" key="2">
    <source>
        <dbReference type="EMBL" id="KAF1849321.1"/>
    </source>
</evidence>
<evidence type="ECO:0000256" key="1">
    <source>
        <dbReference type="SAM" id="MobiDB-lite"/>
    </source>
</evidence>
<sequence length="800" mass="88552">MQSITLPTYPLLYEVRPIVGVVYEATHLSRPRPKIREMEKEDVQKHERSESASAILNSTESRHHRHASAPIVRQEVTDRHPRSKSLGDDFQHTEDRQRQHERTPAAGVSRGAAIPRPIRKVDSNDQSFHVATAQTMGAIRRAPEDSESENQVGKCAKDHVKDNSTSKSIVAPAASKTKHGGYFRIKKTVNSIFSRHHGTGIATAEGCKHSLRKGRCKKCGCPKQEETQIQSGFHCAKGGRSGCASCSTIFNKDVDQEGVEEVLYIPEGPPQIAPLRSISKFTSPFDIEDPFTAAAKDVNENADVEGSHISNKAPRLTPIRPMASFIEEIQGVFLPVDDSDDTSTVSKASVDDLLSSSSPTQCASEYSHTSSEESWTRRHLDTPTSCAVHAGPDVDVGLPTAALQVLQESATNARSQRGWSHTPKPDDFVEHAKLVSAENNGYSKNDVGEQLRSILPPVSYHTSSEILPRTRSLSVLTTAESQATQSIEYDPNTQVSSEYATPQSVSVGISSLYFTPPTTANSPRLPQFSFEYPVMEKPQWPPSTLKTTTTRSTPTPQLFLTPRTSKTSLTTTSSIAVPIIPLDVLDVIANAGVHGDIECQTIIQRLDRELLKGLRSPAIKPRWNKQARYLIRKAHLAIDLDVQMRTGRLTREIVDAVRRQFFPTITQGEKKMTNHVFNSYIHHAVRQGELAHSQATKILLLATGDGNYEESYAERAIFAGHEWFRDATGFAAYFEENVEKNGSFSREDASLYEDMVTAEELAAAAQTLPELNHRVHSYIADVERYMEGDRRPGAFTPIFP</sequence>
<name>A0A9P4LB91_9PLEO</name>
<comment type="caution">
    <text evidence="2">The sequence shown here is derived from an EMBL/GenBank/DDBJ whole genome shotgun (WGS) entry which is preliminary data.</text>
</comment>
<feature type="region of interest" description="Disordered" evidence="1">
    <location>
        <begin position="350"/>
        <end position="377"/>
    </location>
</feature>
<feature type="region of interest" description="Disordered" evidence="1">
    <location>
        <begin position="33"/>
        <end position="110"/>
    </location>
</feature>
<protein>
    <submittedName>
        <fullName evidence="2">Uncharacterized protein</fullName>
    </submittedName>
</protein>
<feature type="region of interest" description="Disordered" evidence="1">
    <location>
        <begin position="539"/>
        <end position="561"/>
    </location>
</feature>
<feature type="region of interest" description="Disordered" evidence="1">
    <location>
        <begin position="141"/>
        <end position="160"/>
    </location>
</feature>
<dbReference type="Proteomes" id="UP000800039">
    <property type="component" value="Unassembled WGS sequence"/>
</dbReference>
<feature type="compositionally biased region" description="Polar residues" evidence="1">
    <location>
        <begin position="354"/>
        <end position="369"/>
    </location>
</feature>
<proteinExistence type="predicted"/>
<reference evidence="2" key="1">
    <citation type="submission" date="2020-01" db="EMBL/GenBank/DDBJ databases">
        <authorList>
            <consortium name="DOE Joint Genome Institute"/>
            <person name="Haridas S."/>
            <person name="Albert R."/>
            <person name="Binder M."/>
            <person name="Bloem J."/>
            <person name="Labutti K."/>
            <person name="Salamov A."/>
            <person name="Andreopoulos B."/>
            <person name="Baker S.E."/>
            <person name="Barry K."/>
            <person name="Bills G."/>
            <person name="Bluhm B.H."/>
            <person name="Cannon C."/>
            <person name="Castanera R."/>
            <person name="Culley D.E."/>
            <person name="Daum C."/>
            <person name="Ezra D."/>
            <person name="Gonzalez J.B."/>
            <person name="Henrissat B."/>
            <person name="Kuo A."/>
            <person name="Liang C."/>
            <person name="Lipzen A."/>
            <person name="Lutzoni F."/>
            <person name="Magnuson J."/>
            <person name="Mondo S."/>
            <person name="Nolan M."/>
            <person name="Ohm R."/>
            <person name="Pangilinan J."/>
            <person name="Park H.-J."/>
            <person name="Ramirez L."/>
            <person name="Alfaro M."/>
            <person name="Sun H."/>
            <person name="Tritt A."/>
            <person name="Yoshinaga Y."/>
            <person name="Zwiers L.-H."/>
            <person name="Turgeon B.G."/>
            <person name="Goodwin S.B."/>
            <person name="Spatafora J.W."/>
            <person name="Crous P.W."/>
            <person name="Grigoriev I.V."/>
        </authorList>
    </citation>
    <scope>NUCLEOTIDE SEQUENCE</scope>
    <source>
        <strain evidence="2">CBS 394.84</strain>
    </source>
</reference>
<dbReference type="GeneID" id="63855000"/>
<dbReference type="AlphaFoldDB" id="A0A9P4LB91"/>
<dbReference type="RefSeq" id="XP_040791884.1">
    <property type="nucleotide sequence ID" value="XM_040937750.1"/>
</dbReference>
<dbReference type="EMBL" id="ML976615">
    <property type="protein sequence ID" value="KAF1849321.1"/>
    <property type="molecule type" value="Genomic_DNA"/>
</dbReference>
<evidence type="ECO:0000313" key="3">
    <source>
        <dbReference type="Proteomes" id="UP000800039"/>
    </source>
</evidence>
<keyword evidence="3" id="KW-1185">Reference proteome</keyword>
<feature type="compositionally biased region" description="Basic and acidic residues" evidence="1">
    <location>
        <begin position="75"/>
        <end position="103"/>
    </location>
</feature>
<dbReference type="OrthoDB" id="3780707at2759"/>